<protein>
    <submittedName>
        <fullName evidence="1">Uncharacterized protein</fullName>
    </submittedName>
</protein>
<gene>
    <name evidence="1" type="ORF">QFC19_003612</name>
</gene>
<evidence type="ECO:0000313" key="2">
    <source>
        <dbReference type="Proteomes" id="UP001241377"/>
    </source>
</evidence>
<keyword evidence="2" id="KW-1185">Reference proteome</keyword>
<accession>A0ACC2W1G3</accession>
<comment type="caution">
    <text evidence="1">The sequence shown here is derived from an EMBL/GenBank/DDBJ whole genome shotgun (WGS) entry which is preliminary data.</text>
</comment>
<name>A0ACC2W1G3_9TREE</name>
<reference evidence="1" key="1">
    <citation type="submission" date="2023-04" db="EMBL/GenBank/DDBJ databases">
        <title>Draft Genome sequencing of Naganishia species isolated from polar environments using Oxford Nanopore Technology.</title>
        <authorList>
            <person name="Leo P."/>
            <person name="Venkateswaran K."/>
        </authorList>
    </citation>
    <scope>NUCLEOTIDE SEQUENCE</scope>
    <source>
        <strain evidence="1">MNA-CCFEE 5261</strain>
    </source>
</reference>
<dbReference type="EMBL" id="JASBWR010000035">
    <property type="protein sequence ID" value="KAJ9105154.1"/>
    <property type="molecule type" value="Genomic_DNA"/>
</dbReference>
<proteinExistence type="predicted"/>
<sequence>MTTEEEALLLATHHGVQQLSETSRGAWLKSKIKYADEHPFVVPQADVKEGTNELAGGTSRCHSPVKNRRAVFRHLEKIRTRSPPAVPQENTSPVQEKSPSEDTDNVASITVSQSPEIVLSPAPINQSKSQKHSLRGPRSKPGLVKNKNNLSVDIPSATPAKIIVTAASPTTPLNSITLVPPRTISPRAEIDSADPELDDTHADALTRLLFVLLRHPAHPPPYIPEITVELASVLYALYATDGDVDALGEEGQWSMNDYAESDAYWCVRALMGEVALAGSLVPGNQLLEKLAKRVFWADDTLYRLLVGFLFLSRTRITRL</sequence>
<evidence type="ECO:0000313" key="1">
    <source>
        <dbReference type="EMBL" id="KAJ9105154.1"/>
    </source>
</evidence>
<dbReference type="Proteomes" id="UP001241377">
    <property type="component" value="Unassembled WGS sequence"/>
</dbReference>
<organism evidence="1 2">
    <name type="scientific">Naganishia cerealis</name>
    <dbReference type="NCBI Taxonomy" id="610337"/>
    <lineage>
        <taxon>Eukaryota</taxon>
        <taxon>Fungi</taxon>
        <taxon>Dikarya</taxon>
        <taxon>Basidiomycota</taxon>
        <taxon>Agaricomycotina</taxon>
        <taxon>Tremellomycetes</taxon>
        <taxon>Filobasidiales</taxon>
        <taxon>Filobasidiaceae</taxon>
        <taxon>Naganishia</taxon>
    </lineage>
</organism>